<dbReference type="EMBL" id="VCKX01000020">
    <property type="protein sequence ID" value="TMR36946.1"/>
    <property type="molecule type" value="Genomic_DNA"/>
</dbReference>
<evidence type="ECO:0000313" key="1">
    <source>
        <dbReference type="EMBL" id="TMR36946.1"/>
    </source>
</evidence>
<name>A0A5S4GVH0_9ACTN</name>
<keyword evidence="2" id="KW-1185">Reference proteome</keyword>
<comment type="caution">
    <text evidence="1">The sequence shown here is derived from an EMBL/GenBank/DDBJ whole genome shotgun (WGS) entry which is preliminary data.</text>
</comment>
<organism evidence="1 2">
    <name type="scientific">Nonomuraea zeae</name>
    <dbReference type="NCBI Taxonomy" id="1642303"/>
    <lineage>
        <taxon>Bacteria</taxon>
        <taxon>Bacillati</taxon>
        <taxon>Actinomycetota</taxon>
        <taxon>Actinomycetes</taxon>
        <taxon>Streptosporangiales</taxon>
        <taxon>Streptosporangiaceae</taxon>
        <taxon>Nonomuraea</taxon>
    </lineage>
</organism>
<gene>
    <name evidence="1" type="ORF">ETD85_09340</name>
</gene>
<proteinExistence type="predicted"/>
<evidence type="ECO:0000313" key="2">
    <source>
        <dbReference type="Proteomes" id="UP000306628"/>
    </source>
</evidence>
<dbReference type="RefSeq" id="WP_138689226.1">
    <property type="nucleotide sequence ID" value="NZ_VCKX01000020.1"/>
</dbReference>
<dbReference type="Proteomes" id="UP000306628">
    <property type="component" value="Unassembled WGS sequence"/>
</dbReference>
<reference evidence="1 2" key="1">
    <citation type="submission" date="2019-05" db="EMBL/GenBank/DDBJ databases">
        <title>Draft genome sequence of Nonomuraea zeae DSM 100528.</title>
        <authorList>
            <person name="Saricaoglu S."/>
            <person name="Isik K."/>
        </authorList>
    </citation>
    <scope>NUCLEOTIDE SEQUENCE [LARGE SCALE GENOMIC DNA]</scope>
    <source>
        <strain evidence="1 2">DSM 100528</strain>
    </source>
</reference>
<dbReference type="AlphaFoldDB" id="A0A5S4GVH0"/>
<sequence length="97" mass="10015">MFGDVHAFKRVNRDISGGEAAGVVGPERRLPVGEPTGALDTAAGVEILRLSRTRCDGGAVVPLAIHEPWCAGWAARVVFLADGELAGSTSMSLGGAW</sequence>
<protein>
    <submittedName>
        <fullName evidence="1">Uncharacterized protein</fullName>
    </submittedName>
</protein>
<accession>A0A5S4GVH0</accession>